<organism evidence="2 3">
    <name type="scientific">Orchesella cincta</name>
    <name type="common">Springtail</name>
    <name type="synonym">Podura cincta</name>
    <dbReference type="NCBI Taxonomy" id="48709"/>
    <lineage>
        <taxon>Eukaryota</taxon>
        <taxon>Metazoa</taxon>
        <taxon>Ecdysozoa</taxon>
        <taxon>Arthropoda</taxon>
        <taxon>Hexapoda</taxon>
        <taxon>Collembola</taxon>
        <taxon>Entomobryomorpha</taxon>
        <taxon>Entomobryoidea</taxon>
        <taxon>Orchesellidae</taxon>
        <taxon>Orchesellinae</taxon>
        <taxon>Orchesella</taxon>
    </lineage>
</organism>
<name>A0A1D2NDS4_ORCCI</name>
<keyword evidence="1" id="KW-0175">Coiled coil</keyword>
<evidence type="ECO:0000256" key="1">
    <source>
        <dbReference type="SAM" id="Coils"/>
    </source>
</evidence>
<dbReference type="AlphaFoldDB" id="A0A1D2NDS4"/>
<evidence type="ECO:0000313" key="2">
    <source>
        <dbReference type="EMBL" id="ODN03401.1"/>
    </source>
</evidence>
<reference evidence="2 3" key="1">
    <citation type="journal article" date="2016" name="Genome Biol. Evol.">
        <title>Gene Family Evolution Reflects Adaptation to Soil Environmental Stressors in the Genome of the Collembolan Orchesella cincta.</title>
        <authorList>
            <person name="Faddeeva-Vakhrusheva A."/>
            <person name="Derks M.F."/>
            <person name="Anvar S.Y."/>
            <person name="Agamennone V."/>
            <person name="Suring W."/>
            <person name="Smit S."/>
            <person name="van Straalen N.M."/>
            <person name="Roelofs D."/>
        </authorList>
    </citation>
    <scope>NUCLEOTIDE SEQUENCE [LARGE SCALE GENOMIC DNA]</scope>
    <source>
        <tissue evidence="2">Mixed pool</tissue>
    </source>
</reference>
<dbReference type="Proteomes" id="UP000094527">
    <property type="component" value="Unassembled WGS sequence"/>
</dbReference>
<dbReference type="EMBL" id="LJIJ01000075">
    <property type="protein sequence ID" value="ODN03401.1"/>
    <property type="molecule type" value="Genomic_DNA"/>
</dbReference>
<proteinExistence type="predicted"/>
<sequence length="158" mass="18057">MASKKTPLVPLSVSVPVTTINPYIIDSSRSSAVARSVSGNMWQSAVTPPTIQPAMYFPPPRKQKPSKCLKLDHAKEEILMLQTVNDQQKQEIRNLRHKLKEEERLRVEEKEKSEKTIKKLLEKLDMQMVTNQQLVSQRKRAKSKLEAALKECESMSTD</sequence>
<feature type="coiled-coil region" evidence="1">
    <location>
        <begin position="71"/>
        <end position="158"/>
    </location>
</feature>
<comment type="caution">
    <text evidence="2">The sequence shown here is derived from an EMBL/GenBank/DDBJ whole genome shotgun (WGS) entry which is preliminary data.</text>
</comment>
<gene>
    <name evidence="2" type="ORF">Ocin01_03267</name>
</gene>
<keyword evidence="3" id="KW-1185">Reference proteome</keyword>
<evidence type="ECO:0000313" key="3">
    <source>
        <dbReference type="Proteomes" id="UP000094527"/>
    </source>
</evidence>
<accession>A0A1D2NDS4</accession>
<protein>
    <submittedName>
        <fullName evidence="2">Uncharacterized protein</fullName>
    </submittedName>
</protein>